<feature type="modified residue" description="4-aspartylphosphate" evidence="1">
    <location>
        <position position="63"/>
    </location>
</feature>
<keyword evidence="1" id="KW-0597">Phosphoprotein</keyword>
<dbReference type="PANTHER" id="PTHR44520:SF2">
    <property type="entry name" value="RESPONSE REGULATOR RCP1"/>
    <property type="match status" value="1"/>
</dbReference>
<proteinExistence type="predicted"/>
<dbReference type="Proteomes" id="UP000635885">
    <property type="component" value="Unassembled WGS sequence"/>
</dbReference>
<dbReference type="SMART" id="SM00448">
    <property type="entry name" value="REC"/>
    <property type="match status" value="1"/>
</dbReference>
<name>A0ABQ1LMG9_9BACT</name>
<dbReference type="PROSITE" id="PS50110">
    <property type="entry name" value="RESPONSE_REGULATORY"/>
    <property type="match status" value="1"/>
</dbReference>
<feature type="domain" description="Response regulatory" evidence="2">
    <location>
        <begin position="6"/>
        <end position="131"/>
    </location>
</feature>
<dbReference type="InterPro" id="IPR001789">
    <property type="entry name" value="Sig_transdc_resp-reg_receiver"/>
</dbReference>
<dbReference type="InterPro" id="IPR011006">
    <property type="entry name" value="CheY-like_superfamily"/>
</dbReference>
<dbReference type="InterPro" id="IPR052893">
    <property type="entry name" value="TCS_response_regulator"/>
</dbReference>
<evidence type="ECO:0000256" key="1">
    <source>
        <dbReference type="PROSITE-ProRule" id="PRU00169"/>
    </source>
</evidence>
<dbReference type="EMBL" id="BMFD01000001">
    <property type="protein sequence ID" value="GGC27013.1"/>
    <property type="molecule type" value="Genomic_DNA"/>
</dbReference>
<dbReference type="SUPFAM" id="SSF52172">
    <property type="entry name" value="CheY-like"/>
    <property type="match status" value="1"/>
</dbReference>
<dbReference type="RefSeq" id="WP_188438839.1">
    <property type="nucleotide sequence ID" value="NZ_BMFD01000001.1"/>
</dbReference>
<organism evidence="3 4">
    <name type="scientific">Belliella aquatica</name>
    <dbReference type="NCBI Taxonomy" id="1323734"/>
    <lineage>
        <taxon>Bacteria</taxon>
        <taxon>Pseudomonadati</taxon>
        <taxon>Bacteroidota</taxon>
        <taxon>Cytophagia</taxon>
        <taxon>Cytophagales</taxon>
        <taxon>Cyclobacteriaceae</taxon>
        <taxon>Belliella</taxon>
    </lineage>
</organism>
<dbReference type="PANTHER" id="PTHR44520">
    <property type="entry name" value="RESPONSE REGULATOR RCP1-RELATED"/>
    <property type="match status" value="1"/>
</dbReference>
<evidence type="ECO:0000259" key="2">
    <source>
        <dbReference type="PROSITE" id="PS50110"/>
    </source>
</evidence>
<dbReference type="Gene3D" id="3.40.50.2300">
    <property type="match status" value="1"/>
</dbReference>
<evidence type="ECO:0000313" key="4">
    <source>
        <dbReference type="Proteomes" id="UP000635885"/>
    </source>
</evidence>
<dbReference type="Pfam" id="PF00072">
    <property type="entry name" value="Response_reg"/>
    <property type="match status" value="1"/>
</dbReference>
<sequence length="132" mass="15265">MKKINLACIIEDDPIHLMLTKKYMELSGMVDNIMVCKDGFEAYNMLSAIIQSGKNLPELILLDLNMPNWDGWKFLDEFIKIPVEQKITIYILTGSSKKEDLLMAKKYDLHGNYLIKPTDLRNLKEMLNNLKA</sequence>
<protein>
    <submittedName>
        <fullName evidence="3">Response regulator</fullName>
    </submittedName>
</protein>
<accession>A0ABQ1LMG9</accession>
<reference evidence="4" key="1">
    <citation type="journal article" date="2019" name="Int. J. Syst. Evol. Microbiol.">
        <title>The Global Catalogue of Microorganisms (GCM) 10K type strain sequencing project: providing services to taxonomists for standard genome sequencing and annotation.</title>
        <authorList>
            <consortium name="The Broad Institute Genomics Platform"/>
            <consortium name="The Broad Institute Genome Sequencing Center for Infectious Disease"/>
            <person name="Wu L."/>
            <person name="Ma J."/>
        </authorList>
    </citation>
    <scope>NUCLEOTIDE SEQUENCE [LARGE SCALE GENOMIC DNA]</scope>
    <source>
        <strain evidence="4">CGMCC 1.12479</strain>
    </source>
</reference>
<evidence type="ECO:0000313" key="3">
    <source>
        <dbReference type="EMBL" id="GGC27013.1"/>
    </source>
</evidence>
<keyword evidence="4" id="KW-1185">Reference proteome</keyword>
<comment type="caution">
    <text evidence="3">The sequence shown here is derived from an EMBL/GenBank/DDBJ whole genome shotgun (WGS) entry which is preliminary data.</text>
</comment>
<gene>
    <name evidence="3" type="ORF">GCM10010993_02620</name>
</gene>